<keyword evidence="3 8" id="KW-1134">Transmembrane beta strand</keyword>
<accession>A0A0B8SZF4</accession>
<gene>
    <name evidence="12" type="ORF">DI53_3328</name>
</gene>
<evidence type="ECO:0000256" key="4">
    <source>
        <dbReference type="ARBA" id="ARBA00022692"/>
    </source>
</evidence>
<dbReference type="GO" id="GO:0009279">
    <property type="term" value="C:cell outer membrane"/>
    <property type="evidence" value="ECO:0007669"/>
    <property type="project" value="UniProtKB-SubCell"/>
</dbReference>
<evidence type="ECO:0000256" key="3">
    <source>
        <dbReference type="ARBA" id="ARBA00022452"/>
    </source>
</evidence>
<evidence type="ECO:0000256" key="5">
    <source>
        <dbReference type="ARBA" id="ARBA00023077"/>
    </source>
</evidence>
<name>A0A0B8SZF4_9SPHI</name>
<dbReference type="NCBIfam" id="TIGR04057">
    <property type="entry name" value="SusC_RagA_signa"/>
    <property type="match status" value="1"/>
</dbReference>
<dbReference type="STRING" id="1229276.DI53_3328"/>
<evidence type="ECO:0000256" key="2">
    <source>
        <dbReference type="ARBA" id="ARBA00022448"/>
    </source>
</evidence>
<dbReference type="SUPFAM" id="SSF56935">
    <property type="entry name" value="Porins"/>
    <property type="match status" value="1"/>
</dbReference>
<evidence type="ECO:0000259" key="11">
    <source>
        <dbReference type="Pfam" id="PF07715"/>
    </source>
</evidence>
<keyword evidence="5 9" id="KW-0798">TonB box</keyword>
<dbReference type="NCBIfam" id="TIGR04056">
    <property type="entry name" value="OMP_RagA_SusC"/>
    <property type="match status" value="1"/>
</dbReference>
<dbReference type="EMBL" id="JJMU01000062">
    <property type="protein sequence ID" value="KGE12891.1"/>
    <property type="molecule type" value="Genomic_DNA"/>
</dbReference>
<evidence type="ECO:0000256" key="6">
    <source>
        <dbReference type="ARBA" id="ARBA00023136"/>
    </source>
</evidence>
<keyword evidence="7 8" id="KW-0998">Cell outer membrane</keyword>
<dbReference type="Gene3D" id="2.170.130.10">
    <property type="entry name" value="TonB-dependent receptor, plug domain"/>
    <property type="match status" value="1"/>
</dbReference>
<dbReference type="InterPro" id="IPR012910">
    <property type="entry name" value="Plug_dom"/>
</dbReference>
<evidence type="ECO:0000313" key="13">
    <source>
        <dbReference type="Proteomes" id="UP000031802"/>
    </source>
</evidence>
<dbReference type="InterPro" id="IPR037066">
    <property type="entry name" value="Plug_dom_sf"/>
</dbReference>
<dbReference type="AlphaFoldDB" id="A0A0B8SZF4"/>
<reference evidence="12 13" key="2">
    <citation type="journal article" date="2015" name="PLoS ONE">
        <title>Whole-Genome Optical Mapping and Finished Genome Sequence of Sphingobacterium deserti sp. nov., a New Species Isolated from the Western Desert of China.</title>
        <authorList>
            <person name="Teng C."/>
            <person name="Zhou Z."/>
            <person name="Molnar I."/>
            <person name="Li X."/>
            <person name="Tang R."/>
            <person name="Chen M."/>
            <person name="Wang L."/>
            <person name="Su S."/>
            <person name="Zhang W."/>
            <person name="Lin M."/>
        </authorList>
    </citation>
    <scope>NUCLEOTIDE SEQUENCE [LARGE SCALE GENOMIC DNA]</scope>
    <source>
        <strain evidence="13">ACCC05744</strain>
    </source>
</reference>
<keyword evidence="4 8" id="KW-0812">Transmembrane</keyword>
<keyword evidence="13" id="KW-1185">Reference proteome</keyword>
<dbReference type="InterPro" id="IPR000531">
    <property type="entry name" value="Beta-barrel_TonB"/>
</dbReference>
<dbReference type="Pfam" id="PF13715">
    <property type="entry name" value="CarbopepD_reg_2"/>
    <property type="match status" value="1"/>
</dbReference>
<keyword evidence="12" id="KW-0675">Receptor</keyword>
<dbReference type="Pfam" id="PF00593">
    <property type="entry name" value="TonB_dep_Rec_b-barrel"/>
    <property type="match status" value="1"/>
</dbReference>
<keyword evidence="6 8" id="KW-0472">Membrane</keyword>
<proteinExistence type="inferred from homology"/>
<dbReference type="RefSeq" id="WP_052072494.1">
    <property type="nucleotide sequence ID" value="NZ_JJMU01000062.1"/>
</dbReference>
<dbReference type="SUPFAM" id="SSF49464">
    <property type="entry name" value="Carboxypeptidase regulatory domain-like"/>
    <property type="match status" value="1"/>
</dbReference>
<dbReference type="InterPro" id="IPR008969">
    <property type="entry name" value="CarboxyPept-like_regulatory"/>
</dbReference>
<evidence type="ECO:0000256" key="9">
    <source>
        <dbReference type="RuleBase" id="RU003357"/>
    </source>
</evidence>
<comment type="similarity">
    <text evidence="8 9">Belongs to the TonB-dependent receptor family.</text>
</comment>
<comment type="caution">
    <text evidence="12">The sequence shown here is derived from an EMBL/GenBank/DDBJ whole genome shotgun (WGS) entry which is preliminary data.</text>
</comment>
<sequence length="1091" mass="119580">MKKTANFFGGGSFCLKNPFKQAFWISGTMLCIWNDVPARSILQPVTQKALVLTEVVEQETVRGSVVDASTKLPLAGVTLKVVSKSASTSSDENGLFDISAAVGDVIEVNYIGYQLTQITVSSLTTKLTIEMQPDNSNLEEVLVTGYGSQRKKDLTGAVAVVNVAQLKTQPAATAVEALQGRATGVQIVNDGAPGSTPQIKIRGYSTINNNEPLYIIDGVPFEGKLSWLNQNDIETMQVLKDASAASIYGSRANNGVVIITTKMGKEGKPEISFDAYVGLQTPRTNTFPEMMSPQQAYDLSNRLAGTNLALPEYLLAGGLGRAGVASMTPADYDMSRYNYSRDPSTFYQITKANQEGTNWFRELSQNAPTQSYQLSATGGGENATYAVSLGHLKQDGALIHSGFERFNVRSNTIFKALNGKLRLGENMQYSHTRGFGIGVNPNIPGSYMGDGSILGFAFRIQNIIPVYDEGGNFAGSSGGWGNAENPVAMAYRGKDNVNKANMFFGNAFVEYDMLDGLMFRSNFGVKYENYNGMNITYPNPEFSEGSFNNGLNEYAGYNMEWTWTNTLNWRKIIDKHNINVLAGTEAIDNQARDLSASRNGFFLLNSLDYFYLNAGTTNFGNTGIGSLGALFSIFGKVDYSFDDRYIFSATVRRDGSSNFGEENQFGVFPGVSGAWRLSNEEFLESVTWIRDLKLRAGYGVTGNQRIPVLQFMNRYSSVINESSYPINGTVATGIWQSDYANPDVKWEQVNALNLGVDFTLFNGDIDGAVDYYDKRTKDMLFRVPLPATAVGEARAPYVNVGSMSNKGFELALGYHYGYRQDSELKLDLSGTISRNVNKVESLAPSITSQIYGNFRELQTTILQPGEEFGAFYGYQVAGIYQNDADVANSPSYADARTGGLKFADMNGDGVINDADRTIIGSPHPDFIYSLAINTSYKNFDLSMFFYGSQGNQVYDATRYYTDFSVYDGPKSTRLLDAWSPENPGSSIPSPVLNASAFEFSSSSYYVQDASFLKLRNMQLGYNLPVKNLFGENTAVSRLRVYLGVNNVFTITKYEGLDPEVTATASDYPALGVDFGSYPQARQYTFGISLGL</sequence>
<dbReference type="InterPro" id="IPR023997">
    <property type="entry name" value="TonB-dep_OMP_SusC/RagA_CS"/>
</dbReference>
<reference evidence="13" key="1">
    <citation type="submission" date="2014-04" db="EMBL/GenBank/DDBJ databases">
        <title>Whole-Genome optical mapping and complete genome sequence of Sphingobacterium deserti sp. nov., a new spaces isolated from desert in the west of China.</title>
        <authorList>
            <person name="Teng C."/>
            <person name="Zhou Z."/>
            <person name="Li X."/>
            <person name="Chen M."/>
            <person name="Lin M."/>
            <person name="Wang L."/>
            <person name="Su S."/>
            <person name="Zhang C."/>
            <person name="Zhang W."/>
        </authorList>
    </citation>
    <scope>NUCLEOTIDE SEQUENCE [LARGE SCALE GENOMIC DNA]</scope>
    <source>
        <strain evidence="13">ACCC05744</strain>
    </source>
</reference>
<dbReference type="InterPro" id="IPR039426">
    <property type="entry name" value="TonB-dep_rcpt-like"/>
</dbReference>
<dbReference type="eggNOG" id="COG4771">
    <property type="taxonomic scope" value="Bacteria"/>
</dbReference>
<comment type="subcellular location">
    <subcellularLocation>
        <location evidence="1 8">Cell outer membrane</location>
        <topology evidence="1 8">Multi-pass membrane protein</topology>
    </subcellularLocation>
</comment>
<dbReference type="Pfam" id="PF07715">
    <property type="entry name" value="Plug"/>
    <property type="match status" value="1"/>
</dbReference>
<protein>
    <submittedName>
        <fullName evidence="12">TonB-dependent receptor plug</fullName>
    </submittedName>
</protein>
<evidence type="ECO:0000313" key="12">
    <source>
        <dbReference type="EMBL" id="KGE12891.1"/>
    </source>
</evidence>
<keyword evidence="2 8" id="KW-0813">Transport</keyword>
<dbReference type="PROSITE" id="PS52016">
    <property type="entry name" value="TONB_DEPENDENT_REC_3"/>
    <property type="match status" value="1"/>
</dbReference>
<feature type="domain" description="TonB-dependent receptor-like beta-barrel" evidence="10">
    <location>
        <begin position="470"/>
        <end position="1047"/>
    </location>
</feature>
<evidence type="ECO:0000256" key="1">
    <source>
        <dbReference type="ARBA" id="ARBA00004571"/>
    </source>
</evidence>
<dbReference type="Gene3D" id="2.40.170.20">
    <property type="entry name" value="TonB-dependent receptor, beta-barrel domain"/>
    <property type="match status" value="1"/>
</dbReference>
<feature type="domain" description="TonB-dependent receptor plug" evidence="11">
    <location>
        <begin position="151"/>
        <end position="256"/>
    </location>
</feature>
<organism evidence="12 13">
    <name type="scientific">Sphingobacterium deserti</name>
    <dbReference type="NCBI Taxonomy" id="1229276"/>
    <lineage>
        <taxon>Bacteria</taxon>
        <taxon>Pseudomonadati</taxon>
        <taxon>Bacteroidota</taxon>
        <taxon>Sphingobacteriia</taxon>
        <taxon>Sphingobacteriales</taxon>
        <taxon>Sphingobacteriaceae</taxon>
        <taxon>Sphingobacterium</taxon>
    </lineage>
</organism>
<dbReference type="PATRIC" id="fig|1229276.3.peg.3441"/>
<dbReference type="InterPro" id="IPR036942">
    <property type="entry name" value="Beta-barrel_TonB_sf"/>
</dbReference>
<dbReference type="Proteomes" id="UP000031802">
    <property type="component" value="Unassembled WGS sequence"/>
</dbReference>
<evidence type="ECO:0000259" key="10">
    <source>
        <dbReference type="Pfam" id="PF00593"/>
    </source>
</evidence>
<evidence type="ECO:0000256" key="8">
    <source>
        <dbReference type="PROSITE-ProRule" id="PRU01360"/>
    </source>
</evidence>
<dbReference type="OrthoDB" id="9768177at2"/>
<evidence type="ECO:0000256" key="7">
    <source>
        <dbReference type="ARBA" id="ARBA00023237"/>
    </source>
</evidence>
<dbReference type="InterPro" id="IPR023996">
    <property type="entry name" value="TonB-dep_OMP_SusC/RagA"/>
</dbReference>
<dbReference type="eggNOG" id="COG1629">
    <property type="taxonomic scope" value="Bacteria"/>
</dbReference>
<dbReference type="Gene3D" id="2.60.40.1120">
    <property type="entry name" value="Carboxypeptidase-like, regulatory domain"/>
    <property type="match status" value="1"/>
</dbReference>